<evidence type="ECO:0000256" key="3">
    <source>
        <dbReference type="ARBA" id="ARBA00022801"/>
    </source>
</evidence>
<dbReference type="InterPro" id="IPR013595">
    <property type="entry name" value="Pept_S33_TAP-like_C"/>
</dbReference>
<keyword evidence="7" id="KW-1185">Reference proteome</keyword>
<reference evidence="6 7" key="1">
    <citation type="submission" date="2023-12" db="EMBL/GenBank/DDBJ databases">
        <title>Sinomonas terricola sp. nov, isolated from litchi orchard soil in Guangdong, PR China.</title>
        <authorList>
            <person name="Jiaxin W."/>
            <person name="Yang Z."/>
            <person name="Honghui Z."/>
        </authorList>
    </citation>
    <scope>NUCLEOTIDE SEQUENCE [LARGE SCALE GENOMIC DNA]</scope>
    <source>
        <strain evidence="6 7">JGH33</strain>
    </source>
</reference>
<comment type="similarity">
    <text evidence="1">Belongs to the peptidase S33 family.</text>
</comment>
<evidence type="ECO:0000256" key="1">
    <source>
        <dbReference type="ARBA" id="ARBA00010088"/>
    </source>
</evidence>
<dbReference type="PANTHER" id="PTHR43248">
    <property type="entry name" value="2-SUCCINYL-6-HYDROXY-2,4-CYCLOHEXADIENE-1-CARBOXYLATE SYNTHASE"/>
    <property type="match status" value="1"/>
</dbReference>
<evidence type="ECO:0000313" key="7">
    <source>
        <dbReference type="Proteomes" id="UP001304769"/>
    </source>
</evidence>
<dbReference type="Proteomes" id="UP001304769">
    <property type="component" value="Unassembled WGS sequence"/>
</dbReference>
<keyword evidence="3 6" id="KW-0378">Hydrolase</keyword>
<accession>A0ABU5TAB0</accession>
<sequence length="532" mass="55977">MTTPAPSQGRALPAAGNARARTLAVVLVACLAAITLTLTGCLPLLAPPSKPGPSTDASATAGAPAELARFYQQQVQWSSCETGSGRAGFECTQVMVPLDYAKPDGDTIKLAVIRLKGSNAKASLLVNPGGPGVSGYDLVRDAGTSMFSDKLRGMYSLIGWDPRGVKRSAPVTCLDAAQQDALRQESPDESTDTGLAEAFTMQDRLIDACKANTGPVLAHTDTVSSVKDMDILRAVAAGQSKLDYAGFSYGTLLGSTYAGLFPDRVGRFVLDGALDPSLDNRELTLGQAKGFENELHAYLRSCLAKSGCPFKGSEDDAIGQVQALFQSIQNQPLHSNDGRLLPVTDFINGVVYALYTDESWPALTQALAAALRGDGSSMMRISDISADRAQDGTYSSNGTFAFVAYNCLDYTMASDPASMRAEADELKQAAPALGGFFAYGGVNCRDWPYKPTGSTVPAHYTGSSPILVVGTTGDPATPYPWAQALRSQLGNASLLTWNAEGHTAYGRGSTCIDDAVDGYLVDGKLPQDGKRC</sequence>
<evidence type="ECO:0000256" key="4">
    <source>
        <dbReference type="SAM" id="Phobius"/>
    </source>
</evidence>
<gene>
    <name evidence="6" type="ORF">SPF06_17160</name>
</gene>
<dbReference type="EMBL" id="JAYGGQ010000014">
    <property type="protein sequence ID" value="MEA5456462.1"/>
    <property type="molecule type" value="Genomic_DNA"/>
</dbReference>
<dbReference type="GO" id="GO:0016787">
    <property type="term" value="F:hydrolase activity"/>
    <property type="evidence" value="ECO:0007669"/>
    <property type="project" value="UniProtKB-KW"/>
</dbReference>
<dbReference type="PANTHER" id="PTHR43248:SF29">
    <property type="entry name" value="TRIPEPTIDYL AMINOPEPTIDASE"/>
    <property type="match status" value="1"/>
</dbReference>
<dbReference type="SUPFAM" id="SSF53474">
    <property type="entry name" value="alpha/beta-Hydrolases"/>
    <property type="match status" value="1"/>
</dbReference>
<comment type="caution">
    <text evidence="6">The sequence shown here is derived from an EMBL/GenBank/DDBJ whole genome shotgun (WGS) entry which is preliminary data.</text>
</comment>
<dbReference type="RefSeq" id="WP_323280352.1">
    <property type="nucleotide sequence ID" value="NZ_JAYGGQ010000014.1"/>
</dbReference>
<evidence type="ECO:0000259" key="5">
    <source>
        <dbReference type="Pfam" id="PF08386"/>
    </source>
</evidence>
<dbReference type="Gene3D" id="3.40.50.1820">
    <property type="entry name" value="alpha/beta hydrolase"/>
    <property type="match status" value="1"/>
</dbReference>
<feature type="domain" description="Peptidase S33 tripeptidyl aminopeptidase-like C-terminal" evidence="5">
    <location>
        <begin position="431"/>
        <end position="532"/>
    </location>
</feature>
<organism evidence="6 7">
    <name type="scientific">Sinomonas terricola</name>
    <dbReference type="NCBI Taxonomy" id="3110330"/>
    <lineage>
        <taxon>Bacteria</taxon>
        <taxon>Bacillati</taxon>
        <taxon>Actinomycetota</taxon>
        <taxon>Actinomycetes</taxon>
        <taxon>Micrococcales</taxon>
        <taxon>Micrococcaceae</taxon>
        <taxon>Sinomonas</taxon>
    </lineage>
</organism>
<keyword evidence="2" id="KW-0732">Signal</keyword>
<dbReference type="Pfam" id="PF08386">
    <property type="entry name" value="Abhydrolase_4"/>
    <property type="match status" value="1"/>
</dbReference>
<evidence type="ECO:0000256" key="2">
    <source>
        <dbReference type="ARBA" id="ARBA00022729"/>
    </source>
</evidence>
<keyword evidence="4" id="KW-1133">Transmembrane helix</keyword>
<dbReference type="InterPro" id="IPR029058">
    <property type="entry name" value="AB_hydrolase_fold"/>
</dbReference>
<dbReference type="InterPro" id="IPR051601">
    <property type="entry name" value="Serine_prot/Carboxylest_S33"/>
</dbReference>
<proteinExistence type="inferred from homology"/>
<protein>
    <submittedName>
        <fullName evidence="6">Alpha/beta hydrolase</fullName>
    </submittedName>
</protein>
<feature type="transmembrane region" description="Helical" evidence="4">
    <location>
        <begin position="23"/>
        <end position="46"/>
    </location>
</feature>
<keyword evidence="4" id="KW-0472">Membrane</keyword>
<name>A0ABU5TAB0_9MICC</name>
<keyword evidence="4" id="KW-0812">Transmembrane</keyword>
<evidence type="ECO:0000313" key="6">
    <source>
        <dbReference type="EMBL" id="MEA5456462.1"/>
    </source>
</evidence>